<dbReference type="AlphaFoldDB" id="A0A081KC59"/>
<evidence type="ECO:0000313" key="3">
    <source>
        <dbReference type="Proteomes" id="UP000027997"/>
    </source>
</evidence>
<sequence>MPESSAESISLLSSCSTPAMRQQSVSQASTDTVTNFLDSLNASNERDKQKLTVDDIILIAIKRWFRHAASSTALADSLNYLNHPYYAGASILIMSFVGLTDGAYKIGEKNRECSSYVLSFCNWVHQSLLSIRECIPGASISAFKQLYYNCSWIAAASTVPADLLSHMNDAGILNAEFIQPIICPLTIILPTILAAVLTCKGLRQTTVDNEDLTLDAKKVIKVILQRVAIHATAGTVSADIASYLGHPEFAMAAIIVMGSIGLIDGLVQCGEQSQNNDMSSSVNPLFKRICETMYYLGSQLEARIPEFLNELMGKTYRFTSIAGAAGTIIADVFSYFGFLSRPVKSVICPMTVALLTSCGAIPSIVTEIINRMVKPAATEAHFLMRDVPIRIV</sequence>
<keyword evidence="1" id="KW-0472">Membrane</keyword>
<accession>A0A081KC59</accession>
<evidence type="ECO:0000256" key="1">
    <source>
        <dbReference type="SAM" id="Phobius"/>
    </source>
</evidence>
<evidence type="ECO:0000313" key="2">
    <source>
        <dbReference type="EMBL" id="KEI71735.1"/>
    </source>
</evidence>
<gene>
    <name evidence="2" type="ORF">GV64_14180</name>
</gene>
<feature type="transmembrane region" description="Helical" evidence="1">
    <location>
        <begin position="344"/>
        <end position="365"/>
    </location>
</feature>
<feature type="transmembrane region" description="Helical" evidence="1">
    <location>
        <begin position="318"/>
        <end position="338"/>
    </location>
</feature>
<name>A0A081KC59_9GAMM</name>
<dbReference type="Proteomes" id="UP000027997">
    <property type="component" value="Unassembled WGS sequence"/>
</dbReference>
<reference evidence="2 3" key="1">
    <citation type="submission" date="2014-06" db="EMBL/GenBank/DDBJ databases">
        <title>Whole Genome Sequences of Three Symbiotic Endozoicomonas Bacteria.</title>
        <authorList>
            <person name="Neave M.J."/>
            <person name="Apprill A."/>
            <person name="Voolstra C.R."/>
        </authorList>
    </citation>
    <scope>NUCLEOTIDE SEQUENCE [LARGE SCALE GENOMIC DNA]</scope>
    <source>
        <strain evidence="2 3">DSM 22380</strain>
    </source>
</reference>
<keyword evidence="1" id="KW-1133">Transmembrane helix</keyword>
<organism evidence="2 3">
    <name type="scientific">Endozoicomonas elysicola</name>
    <dbReference type="NCBI Taxonomy" id="305900"/>
    <lineage>
        <taxon>Bacteria</taxon>
        <taxon>Pseudomonadati</taxon>
        <taxon>Pseudomonadota</taxon>
        <taxon>Gammaproteobacteria</taxon>
        <taxon>Oceanospirillales</taxon>
        <taxon>Endozoicomonadaceae</taxon>
        <taxon>Endozoicomonas</taxon>
    </lineage>
</organism>
<protein>
    <submittedName>
        <fullName evidence="2">Uncharacterized protein</fullName>
    </submittedName>
</protein>
<keyword evidence="1" id="KW-0812">Transmembrane</keyword>
<keyword evidence="3" id="KW-1185">Reference proteome</keyword>
<comment type="caution">
    <text evidence="2">The sequence shown here is derived from an EMBL/GenBank/DDBJ whole genome shotgun (WGS) entry which is preliminary data.</text>
</comment>
<dbReference type="EMBL" id="JOJP01000001">
    <property type="protein sequence ID" value="KEI71735.1"/>
    <property type="molecule type" value="Genomic_DNA"/>
</dbReference>
<proteinExistence type="predicted"/>